<feature type="compositionally biased region" description="Polar residues" evidence="3">
    <location>
        <begin position="442"/>
        <end position="452"/>
    </location>
</feature>
<dbReference type="HAMAP" id="MF_01113">
    <property type="entry name" value="DNApol_IV"/>
    <property type="match status" value="1"/>
</dbReference>
<evidence type="ECO:0000313" key="6">
    <source>
        <dbReference type="Proteomes" id="UP000315385"/>
    </source>
</evidence>
<dbReference type="Gene3D" id="3.40.1170.60">
    <property type="match status" value="1"/>
</dbReference>
<dbReference type="Gene3D" id="1.10.150.20">
    <property type="entry name" value="5' to 3' exonuclease, C-terminal subdomain"/>
    <property type="match status" value="1"/>
</dbReference>
<dbReference type="InterPro" id="IPR001126">
    <property type="entry name" value="UmuC"/>
</dbReference>
<organism evidence="5 6">
    <name type="scientific">Halonotius roseus</name>
    <dbReference type="NCBI Taxonomy" id="2511997"/>
    <lineage>
        <taxon>Archaea</taxon>
        <taxon>Methanobacteriati</taxon>
        <taxon>Methanobacteriota</taxon>
        <taxon>Stenosarchaea group</taxon>
        <taxon>Halobacteria</taxon>
        <taxon>Halobacteriales</taxon>
        <taxon>Haloferacaceae</taxon>
        <taxon>Halonotius</taxon>
    </lineage>
</organism>
<protein>
    <recommendedName>
        <fullName evidence="2">DNA polymerase IV</fullName>
        <shortName evidence="2">Pol IV</shortName>
        <ecNumber evidence="2">2.7.7.7</ecNumber>
    </recommendedName>
</protein>
<dbReference type="EMBL" id="SESI01000004">
    <property type="protein sequence ID" value="TQQ79093.1"/>
    <property type="molecule type" value="Genomic_DNA"/>
</dbReference>
<gene>
    <name evidence="2" type="primary">dbh</name>
    <name evidence="5" type="ORF">EWF95_13290</name>
</gene>
<dbReference type="RefSeq" id="WP_142444566.1">
    <property type="nucleotide sequence ID" value="NZ_SESI01000004.1"/>
</dbReference>
<feature type="compositionally biased region" description="Acidic residues" evidence="3">
    <location>
        <begin position="423"/>
        <end position="437"/>
    </location>
</feature>
<dbReference type="InterPro" id="IPR050116">
    <property type="entry name" value="DNA_polymerase-Y"/>
</dbReference>
<dbReference type="Pfam" id="PF00817">
    <property type="entry name" value="IMS"/>
    <property type="match status" value="1"/>
</dbReference>
<keyword evidence="2" id="KW-0479">Metal-binding</keyword>
<dbReference type="PANTHER" id="PTHR11076:SF33">
    <property type="entry name" value="DNA POLYMERASE KAPPA"/>
    <property type="match status" value="1"/>
</dbReference>
<dbReference type="PROSITE" id="PS50173">
    <property type="entry name" value="UMUC"/>
    <property type="match status" value="1"/>
</dbReference>
<dbReference type="Gene3D" id="3.30.70.270">
    <property type="match status" value="1"/>
</dbReference>
<evidence type="ECO:0000259" key="4">
    <source>
        <dbReference type="PROSITE" id="PS50173"/>
    </source>
</evidence>
<keyword evidence="2" id="KW-0227">DNA damage</keyword>
<feature type="region of interest" description="Disordered" evidence="3">
    <location>
        <begin position="260"/>
        <end position="293"/>
    </location>
</feature>
<dbReference type="InterPro" id="IPR022880">
    <property type="entry name" value="DNApol_IV"/>
</dbReference>
<name>A0A544QL68_9EURY</name>
<dbReference type="InterPro" id="IPR043502">
    <property type="entry name" value="DNA/RNA_pol_sf"/>
</dbReference>
<feature type="domain" description="UmuC" evidence="4">
    <location>
        <begin position="18"/>
        <end position="221"/>
    </location>
</feature>
<feature type="active site" evidence="2">
    <location>
        <position position="130"/>
    </location>
</feature>
<evidence type="ECO:0000313" key="5">
    <source>
        <dbReference type="EMBL" id="TQQ79093.1"/>
    </source>
</evidence>
<dbReference type="GO" id="GO:0006261">
    <property type="term" value="P:DNA-templated DNA replication"/>
    <property type="evidence" value="ECO:0007669"/>
    <property type="project" value="UniProtKB-UniRule"/>
</dbReference>
<comment type="catalytic activity">
    <reaction evidence="2">
        <text>DNA(n) + a 2'-deoxyribonucleoside 5'-triphosphate = DNA(n+1) + diphosphate</text>
        <dbReference type="Rhea" id="RHEA:22508"/>
        <dbReference type="Rhea" id="RHEA-COMP:17339"/>
        <dbReference type="Rhea" id="RHEA-COMP:17340"/>
        <dbReference type="ChEBI" id="CHEBI:33019"/>
        <dbReference type="ChEBI" id="CHEBI:61560"/>
        <dbReference type="ChEBI" id="CHEBI:173112"/>
        <dbReference type="EC" id="2.7.7.7"/>
    </reaction>
</comment>
<reference evidence="5 6" key="1">
    <citation type="submission" date="2019-02" db="EMBL/GenBank/DDBJ databases">
        <title>Halonotius sp. a new haloqrchaeon isolated from saline water.</title>
        <authorList>
            <person name="Duran-Viseras A."/>
            <person name="Sanchez-Porro C."/>
            <person name="Ventosa A."/>
        </authorList>
    </citation>
    <scope>NUCLEOTIDE SEQUENCE [LARGE SCALE GENOMIC DNA]</scope>
    <source>
        <strain evidence="5 6">F9-27</strain>
    </source>
</reference>
<dbReference type="PANTHER" id="PTHR11076">
    <property type="entry name" value="DNA REPAIR POLYMERASE UMUC / TRANSFERASE FAMILY MEMBER"/>
    <property type="match status" value="1"/>
</dbReference>
<dbReference type="AlphaFoldDB" id="A0A544QL68"/>
<dbReference type="InterPro" id="IPR043128">
    <property type="entry name" value="Rev_trsase/Diguanyl_cyclase"/>
</dbReference>
<dbReference type="InterPro" id="IPR036775">
    <property type="entry name" value="DNA_pol_Y-fam_lit_finger_sf"/>
</dbReference>
<evidence type="ECO:0000256" key="3">
    <source>
        <dbReference type="SAM" id="MobiDB-lite"/>
    </source>
</evidence>
<dbReference type="Gene3D" id="3.30.1490.100">
    <property type="entry name" value="DNA polymerase, Y-family, little finger domain"/>
    <property type="match status" value="1"/>
</dbReference>
<dbReference type="SUPFAM" id="SSF56672">
    <property type="entry name" value="DNA/RNA polymerases"/>
    <property type="match status" value="1"/>
</dbReference>
<comment type="similarity">
    <text evidence="1 2">Belongs to the DNA polymerase type-Y family.</text>
</comment>
<dbReference type="InterPro" id="IPR024728">
    <property type="entry name" value="PolY_HhH_motif"/>
</dbReference>
<comment type="function">
    <text evidence="2">Poorly processive, error-prone DNA polymerase involved in untargeted mutagenesis. Copies undamaged DNA at stalled replication forks, which arise in vivo from mismatched or misaligned primer ends. These misaligned primers can be extended by PolIV. Exhibits no 3'-5' exonuclease (proofreading) activity. May be involved in translesional synthesis.</text>
</comment>
<dbReference type="GO" id="GO:0006281">
    <property type="term" value="P:DNA repair"/>
    <property type="evidence" value="ECO:0007669"/>
    <property type="project" value="UniProtKB-UniRule"/>
</dbReference>
<keyword evidence="2" id="KW-0235">DNA replication</keyword>
<comment type="cofactor">
    <cofactor evidence="2">
        <name>Mg(2+)</name>
        <dbReference type="ChEBI" id="CHEBI:18420"/>
    </cofactor>
    <text evidence="2">Binds 2 magnesium ions per subunit.</text>
</comment>
<dbReference type="GO" id="GO:0005737">
    <property type="term" value="C:cytoplasm"/>
    <property type="evidence" value="ECO:0007669"/>
    <property type="project" value="UniProtKB-SubCell"/>
</dbReference>
<sequence>MTFAEFTDTASDDDPRIILHVDMDCFYASCERLREPALRGEPLVVGMGYEAGEPHGAVATASYEAREYGIDSAQPISQALDSLPRAAETDAEPAGYYRPVDLDFYEEVASDVKAILHDCADVVREVSIDEAYLDVTDRTSWGVVDADGSEDRTIAEGYARYIKQRIDREVGVPASVGVAPNMATAKVASDHDKPDGLTVVRPSEVTDFLAPLPVAAIHGVGPVTERELAELGIDTAGDLAAADPTDLADRFGERGRELYARARGDDDREVTPTGRPKSLSRESAFTEATEETEAKRERVSALAADVAARARSRDAMYQTVGIKVVTPPFDVNTRATSLSGPIDEPDLVESIALDLLDEFDDDPVRKLGVRVSKLSFGAQDQARLDGFDATPATDSEDDDRTEWENTADIAREAVDTDAQLTDWVDDDGDRADDDDESDNHTAEGQSSLGRYD</sequence>
<dbReference type="NCBIfam" id="NF002677">
    <property type="entry name" value="PRK02406.1"/>
    <property type="match status" value="1"/>
</dbReference>
<dbReference type="Pfam" id="PF11799">
    <property type="entry name" value="IMS_C"/>
    <property type="match status" value="1"/>
</dbReference>
<dbReference type="InterPro" id="IPR017961">
    <property type="entry name" value="DNA_pol_Y-fam_little_finger"/>
</dbReference>
<dbReference type="GO" id="GO:0042276">
    <property type="term" value="P:error-prone translesion synthesis"/>
    <property type="evidence" value="ECO:0007669"/>
    <property type="project" value="TreeGrafter"/>
</dbReference>
<dbReference type="GO" id="GO:0003887">
    <property type="term" value="F:DNA-directed DNA polymerase activity"/>
    <property type="evidence" value="ECO:0007669"/>
    <property type="project" value="UniProtKB-UniRule"/>
</dbReference>
<dbReference type="Pfam" id="PF11798">
    <property type="entry name" value="IMS_HHH"/>
    <property type="match status" value="1"/>
</dbReference>
<feature type="binding site" evidence="2">
    <location>
        <position position="129"/>
    </location>
    <ligand>
        <name>Mg(2+)</name>
        <dbReference type="ChEBI" id="CHEBI:18420"/>
    </ligand>
</feature>
<keyword evidence="2" id="KW-0234">DNA repair</keyword>
<comment type="caution">
    <text evidence="5">The sequence shown here is derived from an EMBL/GenBank/DDBJ whole genome shotgun (WGS) entry which is preliminary data.</text>
</comment>
<feature type="compositionally biased region" description="Basic and acidic residues" evidence="3">
    <location>
        <begin position="260"/>
        <end position="270"/>
    </location>
</feature>
<keyword evidence="2" id="KW-0460">Magnesium</keyword>
<dbReference type="EC" id="2.7.7.7" evidence="2"/>
<accession>A0A544QL68</accession>
<feature type="site" description="Substrate discrimination" evidence="2">
    <location>
        <position position="27"/>
    </location>
</feature>
<evidence type="ECO:0000256" key="2">
    <source>
        <dbReference type="HAMAP-Rule" id="MF_01113"/>
    </source>
</evidence>
<dbReference type="Proteomes" id="UP000315385">
    <property type="component" value="Unassembled WGS sequence"/>
</dbReference>
<feature type="region of interest" description="Disordered" evidence="3">
    <location>
        <begin position="410"/>
        <end position="452"/>
    </location>
</feature>
<keyword evidence="2 5" id="KW-0548">Nucleotidyltransferase</keyword>
<comment type="subunit">
    <text evidence="2">Monomer.</text>
</comment>
<evidence type="ECO:0000256" key="1">
    <source>
        <dbReference type="ARBA" id="ARBA00010945"/>
    </source>
</evidence>
<dbReference type="GO" id="GO:0003684">
    <property type="term" value="F:damaged DNA binding"/>
    <property type="evidence" value="ECO:0007669"/>
    <property type="project" value="InterPro"/>
</dbReference>
<comment type="subcellular location">
    <subcellularLocation>
        <location evidence="2">Cytoplasm</location>
    </subcellularLocation>
</comment>
<dbReference type="GO" id="GO:0000287">
    <property type="term" value="F:magnesium ion binding"/>
    <property type="evidence" value="ECO:0007669"/>
    <property type="project" value="UniProtKB-UniRule"/>
</dbReference>
<dbReference type="OrthoDB" id="372207at2157"/>
<dbReference type="SUPFAM" id="SSF100879">
    <property type="entry name" value="Lesion bypass DNA polymerase (Y-family), little finger domain"/>
    <property type="match status" value="1"/>
</dbReference>
<keyword evidence="2" id="KW-0239">DNA-directed DNA polymerase</keyword>
<proteinExistence type="inferred from homology"/>
<keyword evidence="2" id="KW-0515">Mutator protein</keyword>
<keyword evidence="6" id="KW-1185">Reference proteome</keyword>
<keyword evidence="2" id="KW-0963">Cytoplasm</keyword>
<keyword evidence="2" id="KW-0238">DNA-binding</keyword>
<keyword evidence="2 5" id="KW-0808">Transferase</keyword>
<dbReference type="CDD" id="cd03586">
    <property type="entry name" value="PolY_Pol_IV_kappa"/>
    <property type="match status" value="1"/>
</dbReference>
<feature type="binding site" evidence="2">
    <location>
        <position position="22"/>
    </location>
    <ligand>
        <name>Mg(2+)</name>
        <dbReference type="ChEBI" id="CHEBI:18420"/>
    </ligand>
</feature>